<gene>
    <name evidence="3" type="ORF">METZ01_LOCUS237623</name>
</gene>
<dbReference type="SUPFAM" id="SSF53756">
    <property type="entry name" value="UDP-Glycosyltransferase/glycogen phosphorylase"/>
    <property type="match status" value="1"/>
</dbReference>
<organism evidence="3">
    <name type="scientific">marine metagenome</name>
    <dbReference type="NCBI Taxonomy" id="408172"/>
    <lineage>
        <taxon>unclassified sequences</taxon>
        <taxon>metagenomes</taxon>
        <taxon>ecological metagenomes</taxon>
    </lineage>
</organism>
<reference evidence="3" key="1">
    <citation type="submission" date="2018-05" db="EMBL/GenBank/DDBJ databases">
        <authorList>
            <person name="Lanie J.A."/>
            <person name="Ng W.-L."/>
            <person name="Kazmierczak K.M."/>
            <person name="Andrzejewski T.M."/>
            <person name="Davidsen T.M."/>
            <person name="Wayne K.J."/>
            <person name="Tettelin H."/>
            <person name="Glass J.I."/>
            <person name="Rusch D."/>
            <person name="Podicherti R."/>
            <person name="Tsui H.-C.T."/>
            <person name="Winkler M.E."/>
        </authorList>
    </citation>
    <scope>NUCLEOTIDE SEQUENCE</scope>
</reference>
<dbReference type="Pfam" id="PF00534">
    <property type="entry name" value="Glycos_transf_1"/>
    <property type="match status" value="1"/>
</dbReference>
<dbReference type="PANTHER" id="PTHR45947">
    <property type="entry name" value="SULFOQUINOVOSYL TRANSFERASE SQD2"/>
    <property type="match status" value="1"/>
</dbReference>
<proteinExistence type="predicted"/>
<evidence type="ECO:0000259" key="2">
    <source>
        <dbReference type="Pfam" id="PF13439"/>
    </source>
</evidence>
<dbReference type="InterPro" id="IPR001296">
    <property type="entry name" value="Glyco_trans_1"/>
</dbReference>
<dbReference type="PANTHER" id="PTHR45947:SF3">
    <property type="entry name" value="SULFOQUINOVOSYL TRANSFERASE SQD2"/>
    <property type="match status" value="1"/>
</dbReference>
<dbReference type="InterPro" id="IPR028098">
    <property type="entry name" value="Glyco_trans_4-like_N"/>
</dbReference>
<dbReference type="Pfam" id="PF13439">
    <property type="entry name" value="Glyco_transf_4"/>
    <property type="match status" value="1"/>
</dbReference>
<feature type="non-terminal residue" evidence="3">
    <location>
        <position position="243"/>
    </location>
</feature>
<evidence type="ECO:0000259" key="1">
    <source>
        <dbReference type="Pfam" id="PF00534"/>
    </source>
</evidence>
<feature type="domain" description="Glycosyltransferase subfamily 4-like N-terminal" evidence="2">
    <location>
        <begin position="34"/>
        <end position="158"/>
    </location>
</feature>
<dbReference type="Gene3D" id="3.40.50.2000">
    <property type="entry name" value="Glycogen Phosphorylase B"/>
    <property type="match status" value="2"/>
</dbReference>
<accession>A0A382HC84</accession>
<dbReference type="AlphaFoldDB" id="A0A382HC84"/>
<evidence type="ECO:0008006" key="4">
    <source>
        <dbReference type="Google" id="ProtNLM"/>
    </source>
</evidence>
<evidence type="ECO:0000313" key="3">
    <source>
        <dbReference type="EMBL" id="SVB84769.1"/>
    </source>
</evidence>
<feature type="domain" description="Glycosyl transferase family 1" evidence="1">
    <location>
        <begin position="170"/>
        <end position="243"/>
    </location>
</feature>
<name>A0A382HC84_9ZZZZ</name>
<dbReference type="GO" id="GO:0016757">
    <property type="term" value="F:glycosyltransferase activity"/>
    <property type="evidence" value="ECO:0007669"/>
    <property type="project" value="InterPro"/>
</dbReference>
<sequence length="243" mass="26477">MDPNRFTSWLVTGTENPDEGSLRDYARARGVEPLVIPEILGRASLGLRDVIALCKLVGVIRRIRPHVVHTHTAKAGFLGRLAARIARVPVIVHTYHGHVLSGYFSQRKTKLLTMMERGLARFSDRLVAVSDQVRDDLVSLGVAPSDHFSVVPLGLDLAPMFSAGSQRGALRTELGVASDVPLIGIVGRLFPIKNHALFLETAAHLMTKHPDARFVVVGDGTLRAELEERAGRSDLAGHVFFTG</sequence>
<protein>
    <recommendedName>
        <fullName evidence="4">Glycosyltransferase subfamily 4-like N-terminal domain-containing protein</fullName>
    </recommendedName>
</protein>
<dbReference type="EMBL" id="UINC01060353">
    <property type="protein sequence ID" value="SVB84769.1"/>
    <property type="molecule type" value="Genomic_DNA"/>
</dbReference>
<dbReference type="InterPro" id="IPR050194">
    <property type="entry name" value="Glycosyltransferase_grp1"/>
</dbReference>